<evidence type="ECO:0000256" key="10">
    <source>
        <dbReference type="ARBA" id="ARBA00029668"/>
    </source>
</evidence>
<keyword evidence="6" id="KW-0963">Cytoplasm</keyword>
<evidence type="ECO:0000313" key="14">
    <source>
        <dbReference type="EMBL" id="CAE8614289.1"/>
    </source>
</evidence>
<name>A0A813FQ22_POLGL</name>
<dbReference type="GO" id="GO:0050113">
    <property type="term" value="F:inositol oxygenase activity"/>
    <property type="evidence" value="ECO:0007669"/>
    <property type="project" value="UniProtKB-EC"/>
</dbReference>
<comment type="caution">
    <text evidence="14">The sequence shown here is derived from an EMBL/GenBank/DDBJ whole genome shotgun (WGS) entry which is preliminary data.</text>
</comment>
<evidence type="ECO:0000256" key="3">
    <source>
        <dbReference type="ARBA" id="ARBA00005286"/>
    </source>
</evidence>
<dbReference type="GO" id="GO:0019310">
    <property type="term" value="P:inositol catabolic process"/>
    <property type="evidence" value="ECO:0007669"/>
    <property type="project" value="InterPro"/>
</dbReference>
<comment type="subcellular location">
    <subcellularLocation>
        <location evidence="1">Cytoplasm</location>
    </subcellularLocation>
</comment>
<evidence type="ECO:0000256" key="7">
    <source>
        <dbReference type="ARBA" id="ARBA00022723"/>
    </source>
</evidence>
<comment type="pathway">
    <text evidence="2">Polyol metabolism; myo-inositol degradation into D-glucuronate; D-glucuronate from myo-inositol: step 1/1.</text>
</comment>
<evidence type="ECO:0000256" key="9">
    <source>
        <dbReference type="ARBA" id="ARBA00023004"/>
    </source>
</evidence>
<evidence type="ECO:0000256" key="6">
    <source>
        <dbReference type="ARBA" id="ARBA00022490"/>
    </source>
</evidence>
<evidence type="ECO:0000259" key="13">
    <source>
        <dbReference type="Pfam" id="PF03407"/>
    </source>
</evidence>
<evidence type="ECO:0000256" key="2">
    <source>
        <dbReference type="ARBA" id="ARBA00005167"/>
    </source>
</evidence>
<dbReference type="AlphaFoldDB" id="A0A813FQ22"/>
<comment type="similarity">
    <text evidence="3">Belongs to the myo-inositol oxygenase family.</text>
</comment>
<dbReference type="GO" id="GO:0005737">
    <property type="term" value="C:cytoplasm"/>
    <property type="evidence" value="ECO:0007669"/>
    <property type="project" value="UniProtKB-SubCell"/>
</dbReference>
<dbReference type="PANTHER" id="PTHR12588:SF0">
    <property type="entry name" value="INOSITOL OXYGENASE"/>
    <property type="match status" value="1"/>
</dbReference>
<dbReference type="Gene3D" id="1.10.3210.10">
    <property type="entry name" value="Hypothetical protein af1432"/>
    <property type="match status" value="1"/>
</dbReference>
<dbReference type="Pfam" id="PF05153">
    <property type="entry name" value="MIOX"/>
    <property type="match status" value="2"/>
</dbReference>
<evidence type="ECO:0000256" key="1">
    <source>
        <dbReference type="ARBA" id="ARBA00004496"/>
    </source>
</evidence>
<reference evidence="14" key="1">
    <citation type="submission" date="2021-02" db="EMBL/GenBank/DDBJ databases">
        <authorList>
            <person name="Dougan E. K."/>
            <person name="Rhodes N."/>
            <person name="Thang M."/>
            <person name="Chan C."/>
        </authorList>
    </citation>
    <scope>NUCLEOTIDE SEQUENCE</scope>
</reference>
<proteinExistence type="inferred from homology"/>
<accession>A0A813FQ22</accession>
<dbReference type="GO" id="GO:0005506">
    <property type="term" value="F:iron ion binding"/>
    <property type="evidence" value="ECO:0007669"/>
    <property type="project" value="InterPro"/>
</dbReference>
<organism evidence="14 15">
    <name type="scientific">Polarella glacialis</name>
    <name type="common">Dinoflagellate</name>
    <dbReference type="NCBI Taxonomy" id="89957"/>
    <lineage>
        <taxon>Eukaryota</taxon>
        <taxon>Sar</taxon>
        <taxon>Alveolata</taxon>
        <taxon>Dinophyceae</taxon>
        <taxon>Suessiales</taxon>
        <taxon>Suessiaceae</taxon>
        <taxon>Polarella</taxon>
    </lineage>
</organism>
<dbReference type="SUPFAM" id="SSF109604">
    <property type="entry name" value="HD-domain/PDEase-like"/>
    <property type="match status" value="1"/>
</dbReference>
<dbReference type="InterPro" id="IPR005069">
    <property type="entry name" value="Nucl-diP-sugar_transferase"/>
</dbReference>
<sequence length="504" mass="57235">MAYRSVLKQGFDVLLMDTDWYFIADPLPFFHSLFDASAGQSIDVVGKKDDHYMNFGLSWTRSSAATVAMAASLEKRIGDGWDQYLWNHEMQTMDISCCNVHSLYLRFFQLDQEVHEQWVNEPADADSKKRCEPGKFDAKGWIYATRLPSLCAGRTLCNSQRQQARDVKETGRNSLQHASPGLPSLTAFLVSEVPLRNPSAESRLRLEQILAAFQGVSGLNSVVGGGSHLQLGNINVSAGVHLHEDGNCWSEEEMRRHSDITYERHLRQTVATRQELHERWANRVLLGEVKVIDLLQLLHFTVDHTDTELLYTSQLIHSLQVYEMVTSYDLPSPDLQYKNDLQIAALVHDLGKLLSLFGEADHNVDCMNTVIDYDDPGGASAQGLGIGHLAIQWNHDEYAYQKLRHSKLPPRVLAAVRFHSLREMTGKSFGPRRFGSEEVVITEDDMNRFSKHFSAEDVESHDFVDTLRWFDMNSKQRVDDIPDVSFADIEMIVGKYFANGQIIW</sequence>
<feature type="binding site" evidence="12">
    <location>
        <position position="419"/>
    </location>
    <ligand>
        <name>Fe cation</name>
        <dbReference type="ChEBI" id="CHEBI:24875"/>
        <label>1</label>
    </ligand>
</feature>
<feature type="binding site" evidence="12">
    <location>
        <position position="349"/>
    </location>
    <ligand>
        <name>Fe cation</name>
        <dbReference type="ChEBI" id="CHEBI:24875"/>
        <label>1</label>
    </ligand>
</feature>
<keyword evidence="9 12" id="KW-0408">Iron</keyword>
<keyword evidence="8" id="KW-0560">Oxidoreductase</keyword>
<comment type="catalytic activity">
    <reaction evidence="11">
        <text>myo-inositol + O2 = D-glucuronate + H2O + H(+)</text>
        <dbReference type="Rhea" id="RHEA:23696"/>
        <dbReference type="ChEBI" id="CHEBI:15377"/>
        <dbReference type="ChEBI" id="CHEBI:15378"/>
        <dbReference type="ChEBI" id="CHEBI:15379"/>
        <dbReference type="ChEBI" id="CHEBI:17268"/>
        <dbReference type="ChEBI" id="CHEBI:58720"/>
        <dbReference type="EC" id="1.13.99.1"/>
    </reaction>
</comment>
<evidence type="ECO:0000256" key="11">
    <source>
        <dbReference type="ARBA" id="ARBA00048271"/>
    </source>
</evidence>
<dbReference type="Proteomes" id="UP000654075">
    <property type="component" value="Unassembled WGS sequence"/>
</dbReference>
<feature type="binding site" evidence="12">
    <location>
        <position position="317"/>
    </location>
    <ligand>
        <name>Fe cation</name>
        <dbReference type="ChEBI" id="CHEBI:24875"/>
        <label>1</label>
    </ligand>
</feature>
<dbReference type="Pfam" id="PF03407">
    <property type="entry name" value="Nucleotid_trans"/>
    <property type="match status" value="1"/>
</dbReference>
<dbReference type="EMBL" id="CAJNNV010025400">
    <property type="protein sequence ID" value="CAE8614289.1"/>
    <property type="molecule type" value="Genomic_DNA"/>
</dbReference>
<keyword evidence="15" id="KW-1185">Reference proteome</keyword>
<dbReference type="InterPro" id="IPR007828">
    <property type="entry name" value="Inositol_oxygenase"/>
</dbReference>
<dbReference type="OrthoDB" id="5151075at2759"/>
<evidence type="ECO:0000256" key="5">
    <source>
        <dbReference type="ARBA" id="ARBA00019269"/>
    </source>
</evidence>
<dbReference type="UniPathway" id="UPA00111">
    <property type="reaction ID" value="UER00527"/>
</dbReference>
<dbReference type="PANTHER" id="PTHR12588">
    <property type="entry name" value="MYOINOSITOL OXYGENASE"/>
    <property type="match status" value="1"/>
</dbReference>
<feature type="domain" description="Nucleotide-diphospho-sugar transferase" evidence="13">
    <location>
        <begin position="4"/>
        <end position="98"/>
    </location>
</feature>
<feature type="binding site" evidence="12">
    <location>
        <position position="348"/>
    </location>
    <ligand>
        <name>Fe cation</name>
        <dbReference type="ChEBI" id="CHEBI:24875"/>
        <label>1</label>
    </ligand>
</feature>
<evidence type="ECO:0000256" key="4">
    <source>
        <dbReference type="ARBA" id="ARBA00011919"/>
    </source>
</evidence>
<evidence type="ECO:0000313" key="15">
    <source>
        <dbReference type="Proteomes" id="UP000654075"/>
    </source>
</evidence>
<protein>
    <recommendedName>
        <fullName evidence="5">Inositol oxygenase</fullName>
        <ecNumber evidence="4">1.13.99.1</ecNumber>
    </recommendedName>
    <alternativeName>
        <fullName evidence="10">Myo-inositol oxygenase</fullName>
    </alternativeName>
</protein>
<keyword evidence="7 12" id="KW-0479">Metal-binding</keyword>
<comment type="cofactor">
    <cofactor evidence="12">
        <name>Fe cation</name>
        <dbReference type="ChEBI" id="CHEBI:24875"/>
    </cofactor>
    <text evidence="12">Binds 2 iron ions per subunit.</text>
</comment>
<dbReference type="EC" id="1.13.99.1" evidence="4"/>
<evidence type="ECO:0000256" key="12">
    <source>
        <dbReference type="PIRSR" id="PIRSR607828-2"/>
    </source>
</evidence>
<evidence type="ECO:0000256" key="8">
    <source>
        <dbReference type="ARBA" id="ARBA00023002"/>
    </source>
</evidence>
<feature type="binding site" evidence="12">
    <location>
        <position position="395"/>
    </location>
    <ligand>
        <name>Fe cation</name>
        <dbReference type="ChEBI" id="CHEBI:24875"/>
        <label>1</label>
    </ligand>
</feature>
<gene>
    <name evidence="14" type="ORF">PGLA1383_LOCUS32022</name>
</gene>